<dbReference type="Pfam" id="PF07583">
    <property type="entry name" value="PSCyt2"/>
    <property type="match status" value="1"/>
</dbReference>
<protein>
    <submittedName>
        <fullName evidence="5">Planctomycete cytochrome C</fullName>
    </submittedName>
</protein>
<feature type="domain" description="DUF1553" evidence="3">
    <location>
        <begin position="561"/>
        <end position="783"/>
    </location>
</feature>
<sequence>MLMRLSEEESLLPAHRVRRSMFLTVSVAVALCFVVNDDSVAQSPPSKRDLFENHVRPMIVKHCLQCHGETKQEGSLNLTTLDGLLTGGESGPAIVSGAPDESLLLEALRYESYEMPPSGQLDESLIEGVHQWIESGADWPEGVALKATEKITSDDRDWWCYQPIDDPAVPDVNDEGWCRNEIDHFIFDRLQREGLEPSDSASAKQLARRLHFAITGLPPSSEVASVIEEESDWYERLVNQLLNSKAYGENQARFWLDLVRYADSDGYNADHKRPNAYLYRDYVIQSFNEDKPYDRFVEEQIAGDEVDPGNRNALIGTMYLRHWIYEHNQRDVEGQWAQILSDVTETTSDVFLAQGIKCARCHDHKFDPLLQRDYYALRAFFTPLKPREDMQIGDVETKARYLEHQRIWEEATDAIRQQIHEIETPVLLAHSTREGVHRFTKEIQAMVASRRHELSPYENQIATLASKQFDVLPEKLPEWLEEETETKRQELRKQLAEFDHLKPEPLTTLPFVISDVGPTSPETTIPDDPTSTPIDPGVPLVLEENPATIEPLHPALQSTGRRRALAEWIVDEKNPLTARVIVNRIWEQHFGRGLVETTSDFGHLGTPPSHPELLDWLARRFMEDGWSLKALHRRILTSATYRQSSERQMDDRTASFDPQNVLLWRMNPRRLSGEEIHDTVMCACEQMGDSDRAIYEPVLRNSLDPLLAAFDFPDRVESQCKRHQTTTSPQSLLMMNSAWLHERAEMMESNIGESNLESFIATAYERLFFRDADRDELADAKTFVEQYAENVANSDRKSPVEPFPSGSSALRFSTKSPGTMRTGKIPQLTDSESNGQLTIEATVLLDSLYPDASVRTIVANWTGKQSDRGWSLGVTSTKSRYQPRNLILQLVGSKEEGESKPTYEVIPSNLRLKLDTPYYIAVTINFRDKTETGIHFYLQDLSNPEQSADEANAAHQATWNVQSDRPVEIGGRSGSHLWDGLIQNVRVHNAVVQRSDLFGSDSESAHRIVDLRFDAVDQPGADVSGNGYHASVDGLNLASPMKRARTALLHALLCSNEVIYVD</sequence>
<feature type="domain" description="DUF1549" evidence="2">
    <location>
        <begin position="181"/>
        <end position="384"/>
    </location>
</feature>
<feature type="domain" description="Cytochrome C Planctomycete-type" evidence="4">
    <location>
        <begin position="63"/>
        <end position="119"/>
    </location>
</feature>
<dbReference type="PANTHER" id="PTHR35889:SF3">
    <property type="entry name" value="F-BOX DOMAIN-CONTAINING PROTEIN"/>
    <property type="match status" value="1"/>
</dbReference>
<dbReference type="AlphaFoldDB" id="A0A5C5VPY7"/>
<name>A0A5C5VPY7_9PLAN</name>
<reference evidence="5 6" key="1">
    <citation type="submission" date="2019-02" db="EMBL/GenBank/DDBJ databases">
        <title>Deep-cultivation of Planctomycetes and their phenomic and genomic characterization uncovers novel biology.</title>
        <authorList>
            <person name="Wiegand S."/>
            <person name="Jogler M."/>
            <person name="Boedeker C."/>
            <person name="Pinto D."/>
            <person name="Vollmers J."/>
            <person name="Rivas-Marin E."/>
            <person name="Kohn T."/>
            <person name="Peeters S.H."/>
            <person name="Heuer A."/>
            <person name="Rast P."/>
            <person name="Oberbeckmann S."/>
            <person name="Bunk B."/>
            <person name="Jeske O."/>
            <person name="Meyerdierks A."/>
            <person name="Storesund J.E."/>
            <person name="Kallscheuer N."/>
            <person name="Luecker S."/>
            <person name="Lage O.M."/>
            <person name="Pohl T."/>
            <person name="Merkel B.J."/>
            <person name="Hornburger P."/>
            <person name="Mueller R.-W."/>
            <person name="Bruemmer F."/>
            <person name="Labrenz M."/>
            <person name="Spormann A.M."/>
            <person name="Op Den Camp H."/>
            <person name="Overmann J."/>
            <person name="Amann R."/>
            <person name="Jetten M.S.M."/>
            <person name="Mascher T."/>
            <person name="Medema M.H."/>
            <person name="Devos D.P."/>
            <person name="Kaster A.-K."/>
            <person name="Ovreas L."/>
            <person name="Rohde M."/>
            <person name="Galperin M.Y."/>
            <person name="Jogler C."/>
        </authorList>
    </citation>
    <scope>NUCLEOTIDE SEQUENCE [LARGE SCALE GENOMIC DNA]</scope>
    <source>
        <strain evidence="5 6">KOR42</strain>
    </source>
</reference>
<dbReference type="Gene3D" id="2.60.120.200">
    <property type="match status" value="1"/>
</dbReference>
<dbReference type="SUPFAM" id="SSF49899">
    <property type="entry name" value="Concanavalin A-like lectins/glucanases"/>
    <property type="match status" value="1"/>
</dbReference>
<accession>A0A5C5VPY7</accession>
<evidence type="ECO:0000259" key="3">
    <source>
        <dbReference type="Pfam" id="PF07587"/>
    </source>
</evidence>
<dbReference type="OrthoDB" id="127107at2"/>
<dbReference type="InterPro" id="IPR011429">
    <property type="entry name" value="Cyt_c_Planctomycete-type"/>
</dbReference>
<evidence type="ECO:0000259" key="2">
    <source>
        <dbReference type="Pfam" id="PF07583"/>
    </source>
</evidence>
<dbReference type="Pfam" id="PF07587">
    <property type="entry name" value="PSD1"/>
    <property type="match status" value="1"/>
</dbReference>
<evidence type="ECO:0000313" key="6">
    <source>
        <dbReference type="Proteomes" id="UP000317243"/>
    </source>
</evidence>
<dbReference type="InterPro" id="IPR022655">
    <property type="entry name" value="DUF1553"/>
</dbReference>
<evidence type="ECO:0000313" key="5">
    <source>
        <dbReference type="EMBL" id="TWT40708.1"/>
    </source>
</evidence>
<dbReference type="InterPro" id="IPR013320">
    <property type="entry name" value="ConA-like_dom_sf"/>
</dbReference>
<comment type="caution">
    <text evidence="5">The sequence shown here is derived from an EMBL/GenBank/DDBJ whole genome shotgun (WGS) entry which is preliminary data.</text>
</comment>
<keyword evidence="6" id="KW-1185">Reference proteome</keyword>
<evidence type="ECO:0000259" key="4">
    <source>
        <dbReference type="Pfam" id="PF07635"/>
    </source>
</evidence>
<dbReference type="RefSeq" id="WP_146512221.1">
    <property type="nucleotide sequence ID" value="NZ_SIHI01000050.1"/>
</dbReference>
<evidence type="ECO:0000256" key="1">
    <source>
        <dbReference type="SAM" id="MobiDB-lite"/>
    </source>
</evidence>
<dbReference type="InterPro" id="IPR011444">
    <property type="entry name" value="DUF1549"/>
</dbReference>
<dbReference type="Pfam" id="PF07635">
    <property type="entry name" value="PSCyt1"/>
    <property type="match status" value="1"/>
</dbReference>
<dbReference type="Proteomes" id="UP000317243">
    <property type="component" value="Unassembled WGS sequence"/>
</dbReference>
<organism evidence="5 6">
    <name type="scientific">Thalassoglobus neptunius</name>
    <dbReference type="NCBI Taxonomy" id="1938619"/>
    <lineage>
        <taxon>Bacteria</taxon>
        <taxon>Pseudomonadati</taxon>
        <taxon>Planctomycetota</taxon>
        <taxon>Planctomycetia</taxon>
        <taxon>Planctomycetales</taxon>
        <taxon>Planctomycetaceae</taxon>
        <taxon>Thalassoglobus</taxon>
    </lineage>
</organism>
<proteinExistence type="predicted"/>
<dbReference type="EMBL" id="SIHI01000050">
    <property type="protein sequence ID" value="TWT40708.1"/>
    <property type="molecule type" value="Genomic_DNA"/>
</dbReference>
<gene>
    <name evidence="5" type="ORF">KOR42_49110</name>
</gene>
<feature type="compositionally biased region" description="Polar residues" evidence="1">
    <location>
        <begin position="805"/>
        <end position="819"/>
    </location>
</feature>
<dbReference type="PANTHER" id="PTHR35889">
    <property type="entry name" value="CYCLOINULO-OLIGOSACCHARIDE FRUCTANOTRANSFERASE-RELATED"/>
    <property type="match status" value="1"/>
</dbReference>
<feature type="region of interest" description="Disordered" evidence="1">
    <location>
        <begin position="791"/>
        <end position="832"/>
    </location>
</feature>